<evidence type="ECO:0000256" key="5">
    <source>
        <dbReference type="ARBA" id="ARBA00022840"/>
    </source>
</evidence>
<dbReference type="CDD" id="cd00009">
    <property type="entry name" value="AAA"/>
    <property type="match status" value="1"/>
</dbReference>
<gene>
    <name evidence="8" type="primary">dnaA</name>
    <name evidence="14" type="ORF">UU29_C0009G0033</name>
</gene>
<dbReference type="CDD" id="cd06571">
    <property type="entry name" value="Bac_DnaA_C"/>
    <property type="match status" value="1"/>
</dbReference>
<dbReference type="Gene3D" id="1.10.8.60">
    <property type="match status" value="1"/>
</dbReference>
<dbReference type="GO" id="GO:0005524">
    <property type="term" value="F:ATP binding"/>
    <property type="evidence" value="ECO:0007669"/>
    <property type="project" value="UniProtKB-UniRule"/>
</dbReference>
<accession>A0A0G0X556</accession>
<dbReference type="InterPro" id="IPR020591">
    <property type="entry name" value="Chromosome_initiator_DnaA-like"/>
</dbReference>
<comment type="domain">
    <text evidence="8">Domain I is involved in oligomerization and binding regulators, domain II is flexibile and of varying length in different bacteria, domain III forms the AAA+ region, while domain IV binds dsDNA.</text>
</comment>
<dbReference type="InterPro" id="IPR038454">
    <property type="entry name" value="DnaA_N_sf"/>
</dbReference>
<dbReference type="GO" id="GO:0005737">
    <property type="term" value="C:cytoplasm"/>
    <property type="evidence" value="ECO:0007669"/>
    <property type="project" value="UniProtKB-SubCell"/>
</dbReference>
<evidence type="ECO:0000313" key="14">
    <source>
        <dbReference type="EMBL" id="KKR82762.1"/>
    </source>
</evidence>
<dbReference type="InterPro" id="IPR013317">
    <property type="entry name" value="DnaA_dom"/>
</dbReference>
<dbReference type="InterPro" id="IPR001957">
    <property type="entry name" value="Chromosome_initiator_DnaA"/>
</dbReference>
<dbReference type="PRINTS" id="PR00051">
    <property type="entry name" value="DNAA"/>
</dbReference>
<dbReference type="PANTHER" id="PTHR30050:SF2">
    <property type="entry name" value="CHROMOSOMAL REPLICATION INITIATOR PROTEIN DNAA"/>
    <property type="match status" value="1"/>
</dbReference>
<dbReference type="PROSITE" id="PS01008">
    <property type="entry name" value="DNAA"/>
    <property type="match status" value="1"/>
</dbReference>
<keyword evidence="2 8" id="KW-0963">Cytoplasm</keyword>
<dbReference type="Gene3D" id="3.30.300.180">
    <property type="match status" value="1"/>
</dbReference>
<feature type="binding site" evidence="8">
    <location>
        <position position="160"/>
    </location>
    <ligand>
        <name>ATP</name>
        <dbReference type="ChEBI" id="CHEBI:30616"/>
    </ligand>
</feature>
<evidence type="ECO:0000256" key="8">
    <source>
        <dbReference type="HAMAP-Rule" id="MF_00377"/>
    </source>
</evidence>
<dbReference type="SMART" id="SM00382">
    <property type="entry name" value="AAA"/>
    <property type="match status" value="1"/>
</dbReference>
<feature type="binding site" evidence="8">
    <location>
        <position position="164"/>
    </location>
    <ligand>
        <name>ATP</name>
        <dbReference type="ChEBI" id="CHEBI:30616"/>
    </ligand>
</feature>
<reference evidence="14 15" key="1">
    <citation type="journal article" date="2015" name="Nature">
        <title>rRNA introns, odd ribosomes, and small enigmatic genomes across a large radiation of phyla.</title>
        <authorList>
            <person name="Brown C.T."/>
            <person name="Hug L.A."/>
            <person name="Thomas B.C."/>
            <person name="Sharon I."/>
            <person name="Castelle C.J."/>
            <person name="Singh A."/>
            <person name="Wilkins M.J."/>
            <person name="Williams K.H."/>
            <person name="Banfield J.F."/>
        </authorList>
    </citation>
    <scope>NUCLEOTIDE SEQUENCE [LARGE SCALE GENOMIC DNA]</scope>
</reference>
<sequence>MDNFCTKICSVDKQWTQVLDNIKDQINPANFRTWFAQTSGQINSEGTLTIKVRHAFIKESLEKRFLTVIQSSVEKVFGSSMPLDFKVDSSLTASNPPKEEAELQFTPNIPSFSHSSLNPKYTLASFVVGLSNNLAYAAAQAVVQNPGISYNPLFIYGGTGVGKTHLMHAIGQALLNKNPYFKIIYCSSEKFMNDLVQGIQTKRTGEFRAKYRACDLLLVDDIQFISGRDSTQEEFFHTFNELQAKNSQIVLTSDRPPNEIQKLESRLASRFQGGLMVDIQQPDFDTRVAILKARCAEKGDLIPGEILTLIAESMPTNARELEGKLLQIIQNTKLMGQVLTEETVRKFLGQPSLSTNGQKLEYKKVLAEINQYFDIKMADITGPRRKKGLVLPRQMAMYLLYKECKLPYERIGDLLGGRDHTTIMHGVEKITEAVSRDREIQRMLIEIKQALQ</sequence>
<keyword evidence="6 8" id="KW-0446">Lipid-binding</keyword>
<dbReference type="PATRIC" id="fig|1618424.3.peg.758"/>
<keyword evidence="3 8" id="KW-0235">DNA replication</keyword>
<dbReference type="InterPro" id="IPR003593">
    <property type="entry name" value="AAA+_ATPase"/>
</dbReference>
<comment type="caution">
    <text evidence="8">Lacks conserved residue(s) required for the propagation of feature annotation.</text>
</comment>
<evidence type="ECO:0000256" key="3">
    <source>
        <dbReference type="ARBA" id="ARBA00022705"/>
    </source>
</evidence>
<dbReference type="HAMAP" id="MF_00377">
    <property type="entry name" value="DnaA_bact"/>
    <property type="match status" value="1"/>
</dbReference>
<comment type="subunit">
    <text evidence="8">Oligomerizes as a right-handed, spiral filament on DNA at oriC.</text>
</comment>
<evidence type="ECO:0000256" key="11">
    <source>
        <dbReference type="RuleBase" id="RU004227"/>
    </source>
</evidence>
<feature type="domain" description="AAA+ ATPase" evidence="12">
    <location>
        <begin position="149"/>
        <end position="294"/>
    </location>
</feature>
<dbReference type="GO" id="GO:0003688">
    <property type="term" value="F:DNA replication origin binding"/>
    <property type="evidence" value="ECO:0007669"/>
    <property type="project" value="UniProtKB-UniRule"/>
</dbReference>
<dbReference type="GO" id="GO:0005886">
    <property type="term" value="C:plasma membrane"/>
    <property type="evidence" value="ECO:0007669"/>
    <property type="project" value="TreeGrafter"/>
</dbReference>
<organism evidence="14 15">
    <name type="scientific">Candidatus Daviesbacteria bacterium GW2011_GWA2_40_9</name>
    <dbReference type="NCBI Taxonomy" id="1618424"/>
    <lineage>
        <taxon>Bacteria</taxon>
        <taxon>Candidatus Daviesiibacteriota</taxon>
    </lineage>
</organism>
<name>A0A0G0X556_9BACT</name>
<keyword evidence="7 8" id="KW-0238">DNA-binding</keyword>
<comment type="caution">
    <text evidence="14">The sequence shown here is derived from an EMBL/GenBank/DDBJ whole genome shotgun (WGS) entry which is preliminary data.</text>
</comment>
<dbReference type="SMART" id="SM00760">
    <property type="entry name" value="Bac_DnaA_C"/>
    <property type="match status" value="1"/>
</dbReference>
<dbReference type="SUPFAM" id="SSF48295">
    <property type="entry name" value="TrpR-like"/>
    <property type="match status" value="1"/>
</dbReference>
<feature type="region of interest" description="Domain I, interacts with DnaA modulators" evidence="8">
    <location>
        <begin position="1"/>
        <end position="102"/>
    </location>
</feature>
<dbReference type="NCBIfam" id="TIGR00362">
    <property type="entry name" value="DnaA"/>
    <property type="match status" value="1"/>
</dbReference>
<keyword evidence="4 8" id="KW-0547">Nucleotide-binding</keyword>
<evidence type="ECO:0000259" key="13">
    <source>
        <dbReference type="SMART" id="SM00760"/>
    </source>
</evidence>
<dbReference type="Pfam" id="PF00308">
    <property type="entry name" value="Bac_DnaA"/>
    <property type="match status" value="1"/>
</dbReference>
<dbReference type="Gene3D" id="1.10.1750.10">
    <property type="match status" value="1"/>
</dbReference>
<dbReference type="InterPro" id="IPR010921">
    <property type="entry name" value="Trp_repressor/repl_initiator"/>
</dbReference>
<protein>
    <recommendedName>
        <fullName evidence="8 9">Chromosomal replication initiator protein DnaA</fullName>
    </recommendedName>
</protein>
<dbReference type="GO" id="GO:0006270">
    <property type="term" value="P:DNA replication initiation"/>
    <property type="evidence" value="ECO:0007669"/>
    <property type="project" value="UniProtKB-UniRule"/>
</dbReference>
<feature type="domain" description="Chromosomal replication initiator DnaA C-terminal" evidence="13">
    <location>
        <begin position="361"/>
        <end position="430"/>
    </location>
</feature>
<evidence type="ECO:0000256" key="9">
    <source>
        <dbReference type="NCBIfam" id="TIGR00362"/>
    </source>
</evidence>
<evidence type="ECO:0000259" key="12">
    <source>
        <dbReference type="SMART" id="SM00382"/>
    </source>
</evidence>
<dbReference type="InterPro" id="IPR018312">
    <property type="entry name" value="Chromosome_initiator_DnaA_CS"/>
</dbReference>
<proteinExistence type="inferred from homology"/>
<comment type="similarity">
    <text evidence="1 8 11">Belongs to the DnaA family.</text>
</comment>
<dbReference type="Pfam" id="PF08299">
    <property type="entry name" value="Bac_DnaA_C"/>
    <property type="match status" value="1"/>
</dbReference>
<feature type="binding site" evidence="8">
    <location>
        <position position="163"/>
    </location>
    <ligand>
        <name>ATP</name>
        <dbReference type="ChEBI" id="CHEBI:30616"/>
    </ligand>
</feature>
<dbReference type="InterPro" id="IPR027417">
    <property type="entry name" value="P-loop_NTPase"/>
</dbReference>
<dbReference type="PANTHER" id="PTHR30050">
    <property type="entry name" value="CHROMOSOMAL REPLICATION INITIATOR PROTEIN DNAA"/>
    <property type="match status" value="1"/>
</dbReference>
<feature type="binding site" evidence="8">
    <location>
        <position position="162"/>
    </location>
    <ligand>
        <name>ATP</name>
        <dbReference type="ChEBI" id="CHEBI:30616"/>
    </ligand>
</feature>
<dbReference type="AlphaFoldDB" id="A0A0G0X556"/>
<evidence type="ECO:0000256" key="4">
    <source>
        <dbReference type="ARBA" id="ARBA00022741"/>
    </source>
</evidence>
<dbReference type="EMBL" id="LCAB01000009">
    <property type="protein sequence ID" value="KKR82762.1"/>
    <property type="molecule type" value="Genomic_DNA"/>
</dbReference>
<evidence type="ECO:0000256" key="7">
    <source>
        <dbReference type="ARBA" id="ARBA00023125"/>
    </source>
</evidence>
<evidence type="ECO:0000256" key="6">
    <source>
        <dbReference type="ARBA" id="ARBA00023121"/>
    </source>
</evidence>
<dbReference type="InterPro" id="IPR013159">
    <property type="entry name" value="DnaA_C"/>
</dbReference>
<evidence type="ECO:0000313" key="15">
    <source>
        <dbReference type="Proteomes" id="UP000034601"/>
    </source>
</evidence>
<dbReference type="Pfam" id="PF11638">
    <property type="entry name" value="DnaA_N"/>
    <property type="match status" value="1"/>
</dbReference>
<feature type="region of interest" description="Domain III, AAA+ region" evidence="8">
    <location>
        <begin position="116"/>
        <end position="332"/>
    </location>
</feature>
<evidence type="ECO:0000256" key="2">
    <source>
        <dbReference type="ARBA" id="ARBA00022490"/>
    </source>
</evidence>
<dbReference type="GO" id="GO:0008289">
    <property type="term" value="F:lipid binding"/>
    <property type="evidence" value="ECO:0007669"/>
    <property type="project" value="UniProtKB-KW"/>
</dbReference>
<evidence type="ECO:0000256" key="1">
    <source>
        <dbReference type="ARBA" id="ARBA00006583"/>
    </source>
</evidence>
<dbReference type="InterPro" id="IPR024633">
    <property type="entry name" value="DnaA_N_dom"/>
</dbReference>
<keyword evidence="5 8" id="KW-0067">ATP-binding</keyword>
<dbReference type="SUPFAM" id="SSF52540">
    <property type="entry name" value="P-loop containing nucleoside triphosphate hydrolases"/>
    <property type="match status" value="1"/>
</dbReference>
<dbReference type="Gene3D" id="3.40.50.300">
    <property type="entry name" value="P-loop containing nucleotide triphosphate hydrolases"/>
    <property type="match status" value="1"/>
</dbReference>
<comment type="function">
    <text evidence="8 10">Plays an essential role in the initiation and regulation of chromosomal replication. ATP-DnaA binds to the origin of replication (oriC) to initiate formation of the DNA replication initiation complex once per cell cycle. Binds the DnaA box (a 9 base pair repeat at the origin) and separates the double-stranded (ds)DNA. Forms a right-handed helical filament on oriC DNA; dsDNA binds to the exterior of the filament while single-stranded (ss)DNA is stabiized in the filament's interior. The ATP-DnaA-oriC complex binds and stabilizes one strand of the AT-rich DNA unwinding element (DUE), permitting loading of DNA polymerase. After initiation quickly degrades to an ADP-DnaA complex that is not apt for DNA replication. Binds acidic phospholipids.</text>
</comment>
<dbReference type="GO" id="GO:0006275">
    <property type="term" value="P:regulation of DNA replication"/>
    <property type="evidence" value="ECO:0007669"/>
    <property type="project" value="UniProtKB-UniRule"/>
</dbReference>
<evidence type="ECO:0000256" key="10">
    <source>
        <dbReference type="RuleBase" id="RU000577"/>
    </source>
</evidence>
<feature type="region of interest" description="Domain IV, binds dsDNA" evidence="8">
    <location>
        <begin position="333"/>
        <end position="452"/>
    </location>
</feature>
<dbReference type="Proteomes" id="UP000034601">
    <property type="component" value="Unassembled WGS sequence"/>
</dbReference>
<comment type="subcellular location">
    <subcellularLocation>
        <location evidence="8">Cytoplasm</location>
    </subcellularLocation>
</comment>
<dbReference type="FunFam" id="3.40.50.300:FF:000668">
    <property type="entry name" value="Chromosomal replication initiator protein DnaA"/>
    <property type="match status" value="1"/>
</dbReference>